<keyword evidence="7 8" id="KW-0472">Membrane</keyword>
<keyword evidence="5 8" id="KW-0812">Transmembrane</keyword>
<feature type="transmembrane region" description="Helical" evidence="8">
    <location>
        <begin position="134"/>
        <end position="153"/>
    </location>
</feature>
<feature type="transmembrane region" description="Helical" evidence="8">
    <location>
        <begin position="206"/>
        <end position="227"/>
    </location>
</feature>
<feature type="domain" description="Glycosyltransferase RgtA/B/C/D-like" evidence="9">
    <location>
        <begin position="62"/>
        <end position="224"/>
    </location>
</feature>
<feature type="transmembrane region" description="Helical" evidence="8">
    <location>
        <begin position="12"/>
        <end position="28"/>
    </location>
</feature>
<evidence type="ECO:0000256" key="5">
    <source>
        <dbReference type="ARBA" id="ARBA00022692"/>
    </source>
</evidence>
<evidence type="ECO:0000256" key="8">
    <source>
        <dbReference type="SAM" id="Phobius"/>
    </source>
</evidence>
<dbReference type="AlphaFoldDB" id="A0A0A2M2I8"/>
<comment type="subcellular location">
    <subcellularLocation>
        <location evidence="1">Cell membrane</location>
        <topology evidence="1">Multi-pass membrane protein</topology>
    </subcellularLocation>
</comment>
<evidence type="ECO:0000256" key="1">
    <source>
        <dbReference type="ARBA" id="ARBA00004651"/>
    </source>
</evidence>
<keyword evidence="4" id="KW-0808">Transferase</keyword>
<accession>A0A0A2M2I8</accession>
<dbReference type="GO" id="GO:0005886">
    <property type="term" value="C:plasma membrane"/>
    <property type="evidence" value="ECO:0007669"/>
    <property type="project" value="UniProtKB-SubCell"/>
</dbReference>
<sequence length="616" mass="71892">MKIINWCKENYILLGIIILSFAFRIYNLDFQSPWGDEIFTLIFSHSDKSLGEIFEVLKGDVHPPLYYYTIHFFLEIFGDSIYVARFVSLLFGVGGIVVLYYLGKELFNKNVALIAVALLCINHFDIYYSQDARMYTMLFFSTTLSFLFLIRYIKTPTLKSALIYSFSTALLVNTHFYALFALCTQYLIILYFIIKPYNTTWKRIFFHALISGIITLISFIPSLVIFLSTKGIKSFWIPVPERDVYTTMFKEFFGFSEIAIVIAVIAILYFLYKVFNEEESSNYKINPVTDKPVFAFQILFIWIFMCIFIPFLLSFAHLPMIVSRYFINVLPPVFLLIAAGINYIKNSTVKVTLISVFIIFSLTDLVFVKNYYNKNTKTQFREASIFVKEHHKNNEKIYSTFEFFFSYYLRPEEHHKVINNSLNEIAYRITNENEKPESFWYVNPLYFDFPDKDSESTLKLLDSLYVVDEKLELFDAAAKHYHTRADYKPTGGIEQFKPYKDRNGSEAEFSIEVVKDLGRKVTVTGWAYFHDQSMEKSKISIVLVTDKKDIVLDTESVLREDVTTYFKSKYDLSNSGFTIQIDKTNLEPGTYKLALYLTDPVTKKESLLMSDKTITK</sequence>
<feature type="transmembrane region" description="Helical" evidence="8">
    <location>
        <begin position="351"/>
        <end position="372"/>
    </location>
</feature>
<dbReference type="PANTHER" id="PTHR33908:SF11">
    <property type="entry name" value="MEMBRANE PROTEIN"/>
    <property type="match status" value="1"/>
</dbReference>
<keyword evidence="6 8" id="KW-1133">Transmembrane helix</keyword>
<protein>
    <recommendedName>
        <fullName evidence="9">Glycosyltransferase RgtA/B/C/D-like domain-containing protein</fullName>
    </recommendedName>
</protein>
<feature type="transmembrane region" description="Helical" evidence="8">
    <location>
        <begin position="292"/>
        <end position="313"/>
    </location>
</feature>
<evidence type="ECO:0000256" key="3">
    <source>
        <dbReference type="ARBA" id="ARBA00022676"/>
    </source>
</evidence>
<dbReference type="OrthoDB" id="5437043at2"/>
<keyword evidence="11" id="KW-1185">Reference proteome</keyword>
<evidence type="ECO:0000313" key="11">
    <source>
        <dbReference type="Proteomes" id="UP000030152"/>
    </source>
</evidence>
<evidence type="ECO:0000256" key="7">
    <source>
        <dbReference type="ARBA" id="ARBA00023136"/>
    </source>
</evidence>
<reference evidence="10 11" key="1">
    <citation type="submission" date="2013-09" db="EMBL/GenBank/DDBJ databases">
        <authorList>
            <person name="Zeng Z."/>
            <person name="Chen C."/>
        </authorList>
    </citation>
    <scope>NUCLEOTIDE SEQUENCE [LARGE SCALE GENOMIC DNA]</scope>
    <source>
        <strain evidence="10 11">WB 3.3-2</strain>
    </source>
</reference>
<evidence type="ECO:0000256" key="6">
    <source>
        <dbReference type="ARBA" id="ARBA00022989"/>
    </source>
</evidence>
<evidence type="ECO:0000256" key="4">
    <source>
        <dbReference type="ARBA" id="ARBA00022679"/>
    </source>
</evidence>
<feature type="transmembrane region" description="Helical" evidence="8">
    <location>
        <begin position="82"/>
        <end position="103"/>
    </location>
</feature>
<keyword evidence="3" id="KW-0328">Glycosyltransferase</keyword>
<name>A0A0A2M2I8_9FLAO</name>
<dbReference type="RefSeq" id="WP_020214943.1">
    <property type="nucleotide sequence ID" value="NZ_JRLX01000016.1"/>
</dbReference>
<feature type="transmembrane region" description="Helical" evidence="8">
    <location>
        <begin position="325"/>
        <end position="345"/>
    </location>
</feature>
<dbReference type="Proteomes" id="UP000030152">
    <property type="component" value="Unassembled WGS sequence"/>
</dbReference>
<dbReference type="STRING" id="1121895.GCA_000378485_03767"/>
<keyword evidence="2" id="KW-1003">Cell membrane</keyword>
<evidence type="ECO:0000259" key="9">
    <source>
        <dbReference type="Pfam" id="PF13231"/>
    </source>
</evidence>
<gene>
    <name evidence="10" type="ORF">Q765_14445</name>
</gene>
<evidence type="ECO:0000313" key="10">
    <source>
        <dbReference type="EMBL" id="KGO85821.1"/>
    </source>
</evidence>
<dbReference type="Pfam" id="PF13231">
    <property type="entry name" value="PMT_2"/>
    <property type="match status" value="1"/>
</dbReference>
<feature type="transmembrane region" description="Helical" evidence="8">
    <location>
        <begin position="110"/>
        <end position="128"/>
    </location>
</feature>
<dbReference type="PANTHER" id="PTHR33908">
    <property type="entry name" value="MANNOSYLTRANSFERASE YKCB-RELATED"/>
    <property type="match status" value="1"/>
</dbReference>
<proteinExistence type="predicted"/>
<evidence type="ECO:0000256" key="2">
    <source>
        <dbReference type="ARBA" id="ARBA00022475"/>
    </source>
</evidence>
<dbReference type="GO" id="GO:0016763">
    <property type="term" value="F:pentosyltransferase activity"/>
    <property type="evidence" value="ECO:0007669"/>
    <property type="project" value="TreeGrafter"/>
</dbReference>
<feature type="transmembrane region" description="Helical" evidence="8">
    <location>
        <begin position="174"/>
        <end position="194"/>
    </location>
</feature>
<dbReference type="GO" id="GO:0009103">
    <property type="term" value="P:lipopolysaccharide biosynthetic process"/>
    <property type="evidence" value="ECO:0007669"/>
    <property type="project" value="UniProtKB-ARBA"/>
</dbReference>
<comment type="caution">
    <text evidence="10">The sequence shown here is derived from an EMBL/GenBank/DDBJ whole genome shotgun (WGS) entry which is preliminary data.</text>
</comment>
<organism evidence="10 11">
    <name type="scientific">Flavobacterium rivuli WB 3.3-2 = DSM 21788</name>
    <dbReference type="NCBI Taxonomy" id="1121895"/>
    <lineage>
        <taxon>Bacteria</taxon>
        <taxon>Pseudomonadati</taxon>
        <taxon>Bacteroidota</taxon>
        <taxon>Flavobacteriia</taxon>
        <taxon>Flavobacteriales</taxon>
        <taxon>Flavobacteriaceae</taxon>
        <taxon>Flavobacterium</taxon>
    </lineage>
</organism>
<dbReference type="InterPro" id="IPR050297">
    <property type="entry name" value="LipidA_mod_glycosyltrf_83"/>
</dbReference>
<dbReference type="eggNOG" id="COG5305">
    <property type="taxonomic scope" value="Bacteria"/>
</dbReference>
<feature type="transmembrane region" description="Helical" evidence="8">
    <location>
        <begin position="252"/>
        <end position="272"/>
    </location>
</feature>
<dbReference type="EMBL" id="JRLX01000016">
    <property type="protein sequence ID" value="KGO85821.1"/>
    <property type="molecule type" value="Genomic_DNA"/>
</dbReference>
<dbReference type="InterPro" id="IPR038731">
    <property type="entry name" value="RgtA/B/C-like"/>
</dbReference>